<organism evidence="4">
    <name type="scientific">Enterobius vermicularis</name>
    <name type="common">Human pinworm</name>
    <dbReference type="NCBI Taxonomy" id="51028"/>
    <lineage>
        <taxon>Eukaryota</taxon>
        <taxon>Metazoa</taxon>
        <taxon>Ecdysozoa</taxon>
        <taxon>Nematoda</taxon>
        <taxon>Chromadorea</taxon>
        <taxon>Rhabditida</taxon>
        <taxon>Spirurina</taxon>
        <taxon>Oxyuridomorpha</taxon>
        <taxon>Oxyuroidea</taxon>
        <taxon>Oxyuridae</taxon>
        <taxon>Enterobius</taxon>
    </lineage>
</organism>
<dbReference type="Proteomes" id="UP000274131">
    <property type="component" value="Unassembled WGS sequence"/>
</dbReference>
<proteinExistence type="predicted"/>
<protein>
    <submittedName>
        <fullName evidence="4">JAKMIP_CC3 domain-containing protein</fullName>
    </submittedName>
</protein>
<evidence type="ECO:0000256" key="1">
    <source>
        <dbReference type="SAM" id="Coils"/>
    </source>
</evidence>
<keyword evidence="1" id="KW-0175">Coiled coil</keyword>
<dbReference type="STRING" id="51028.A0A0N4V3G8"/>
<dbReference type="WBParaSite" id="EVEC_0000459601-mRNA-1">
    <property type="protein sequence ID" value="EVEC_0000459601-mRNA-1"/>
    <property type="gene ID" value="EVEC_0000459601"/>
</dbReference>
<evidence type="ECO:0000313" key="3">
    <source>
        <dbReference type="Proteomes" id="UP000274131"/>
    </source>
</evidence>
<feature type="coiled-coil region" evidence="1">
    <location>
        <begin position="16"/>
        <end position="152"/>
    </location>
</feature>
<evidence type="ECO:0000313" key="4">
    <source>
        <dbReference type="WBParaSite" id="EVEC_0000459601-mRNA-1"/>
    </source>
</evidence>
<reference evidence="2 3" key="2">
    <citation type="submission" date="2018-10" db="EMBL/GenBank/DDBJ databases">
        <authorList>
            <consortium name="Pathogen Informatics"/>
        </authorList>
    </citation>
    <scope>NUCLEOTIDE SEQUENCE [LARGE SCALE GENOMIC DNA]</scope>
</reference>
<reference evidence="4" key="1">
    <citation type="submission" date="2017-02" db="UniProtKB">
        <authorList>
            <consortium name="WormBaseParasite"/>
        </authorList>
    </citation>
    <scope>IDENTIFICATION</scope>
</reference>
<dbReference type="OrthoDB" id="2130750at2759"/>
<dbReference type="AlphaFoldDB" id="A0A0N4V3G8"/>
<name>A0A0N4V3G8_ENTVE</name>
<dbReference type="EMBL" id="UXUI01007819">
    <property type="protein sequence ID" value="VDD89553.1"/>
    <property type="molecule type" value="Genomic_DNA"/>
</dbReference>
<accession>A0A0N4V3G8</accession>
<keyword evidence="3" id="KW-1185">Reference proteome</keyword>
<gene>
    <name evidence="2" type="ORF">EVEC_LOCUS4304</name>
</gene>
<sequence>MRMENEQQRVSFETGIMQLKKDNQAHCEELKRKIEEAEKNAEQTAREKAALVATLTKDQDEKTAGLLKEINSLNAALEMKSLENKALRHENAKLQLRVDEIPPKDIEISKLKHRVGELKQVVEQKKNNERQLVAMYRELERLARSRKELSESALMENDMLRFKIEEMETSGIEDERLKPELPRYKRSRIGLTFI</sequence>
<evidence type="ECO:0000313" key="2">
    <source>
        <dbReference type="EMBL" id="VDD89553.1"/>
    </source>
</evidence>